<evidence type="ECO:0000313" key="9">
    <source>
        <dbReference type="EMBL" id="CAH1449496.1"/>
    </source>
</evidence>
<sequence>MGMHNLCTNHSYKIMLNVRSLERWCRSRKIEHGSINRNANKVGNSSVARIKDKSPTNLYTYTQRNLMSTQMERSNSVLQPPAFGNLITVLSIDGGGIRGLIPAIILDCLETELQKLDGEDARIADYFDMIAGTSTGGLITAMLTAPDEKKRPLFTAKAIKKFYLQKCPKIFPQDCGNSLTKFVKNFFAPLYDGKYLHDCIRKRLPNIRLEDTLTNVAIPTFDISTLQPTIFSSYKMKKKPYLNALLSDICIATSAAPTYLPPHHFETIHEGQKHEFNLVDGGVAANNPTLIAMGEIAKQLIRKNNAFHAPQSLEYNKFLVISIGSGECKKKWNYNPDDASKWGLLKWWYNANGSVPLLDIFTQASTDMVDIHLSVVFKALGVENNYLRIQEDGLKHSLSELDRATTDNLKELTDAGEALLQKRVSRVDLDTGKFVPCSEKSNEVALKDFAKQLSEEKKLRDLPSPRIVNSKPEPCIMLETKPNFGPFEELRINV</sequence>
<comment type="function">
    <text evidence="7">Lipolytic acyl hydrolase (LAH).</text>
</comment>
<evidence type="ECO:0000256" key="3">
    <source>
        <dbReference type="ARBA" id="ARBA00022821"/>
    </source>
</evidence>
<comment type="similarity">
    <text evidence="1 7">Belongs to the patatin family.</text>
</comment>
<dbReference type="FunFam" id="3.40.1090.10:FF:000005">
    <property type="entry name" value="Patatin"/>
    <property type="match status" value="1"/>
</dbReference>
<dbReference type="SUPFAM" id="SSF52151">
    <property type="entry name" value="FabD/lysophospholipase-like"/>
    <property type="match status" value="1"/>
</dbReference>
<feature type="short sequence motif" description="GXSXG" evidence="6">
    <location>
        <begin position="132"/>
        <end position="136"/>
    </location>
</feature>
<evidence type="ECO:0000313" key="10">
    <source>
        <dbReference type="Proteomes" id="UP001157418"/>
    </source>
</evidence>
<feature type="short sequence motif" description="GXGXXG" evidence="6">
    <location>
        <begin position="94"/>
        <end position="99"/>
    </location>
</feature>
<proteinExistence type="inferred from homology"/>
<dbReference type="InterPro" id="IPR002641">
    <property type="entry name" value="PNPLA_dom"/>
</dbReference>
<feature type="active site" description="Proton acceptor" evidence="6">
    <location>
        <position position="280"/>
    </location>
</feature>
<evidence type="ECO:0000256" key="2">
    <source>
        <dbReference type="ARBA" id="ARBA00022801"/>
    </source>
</evidence>
<dbReference type="CDD" id="cd07214">
    <property type="entry name" value="Pat17_isozyme_like"/>
    <property type="match status" value="1"/>
</dbReference>
<protein>
    <recommendedName>
        <fullName evidence="7">Patatin</fullName>
        <ecNumber evidence="7">3.1.1.-</ecNumber>
    </recommendedName>
</protein>
<keyword evidence="5 6" id="KW-0443">Lipid metabolism</keyword>
<keyword evidence="2 6" id="KW-0378">Hydrolase</keyword>
<feature type="domain" description="PNPLA" evidence="8">
    <location>
        <begin position="90"/>
        <end position="293"/>
    </location>
</feature>
<feature type="active site" description="Nucleophile" evidence="6">
    <location>
        <position position="134"/>
    </location>
</feature>
<dbReference type="GO" id="GO:0004620">
    <property type="term" value="F:phospholipase activity"/>
    <property type="evidence" value="ECO:0007669"/>
    <property type="project" value="TreeGrafter"/>
</dbReference>
<keyword evidence="10" id="KW-1185">Reference proteome</keyword>
<comment type="caution">
    <text evidence="9">The sequence shown here is derived from an EMBL/GenBank/DDBJ whole genome shotgun (WGS) entry which is preliminary data.</text>
</comment>
<dbReference type="Pfam" id="PF01734">
    <property type="entry name" value="Patatin"/>
    <property type="match status" value="1"/>
</dbReference>
<keyword evidence="4 6" id="KW-0442">Lipid degradation</keyword>
<dbReference type="AlphaFoldDB" id="A0AAU9PIE1"/>
<dbReference type="EMBL" id="CAKMRJ010005634">
    <property type="protein sequence ID" value="CAH1449496.1"/>
    <property type="molecule type" value="Genomic_DNA"/>
</dbReference>
<keyword evidence="3" id="KW-0611">Plant defense</keyword>
<dbReference type="PANTHER" id="PTHR32176:SF103">
    <property type="entry name" value="OS08G0376550 PROTEIN"/>
    <property type="match status" value="1"/>
</dbReference>
<reference evidence="9 10" key="1">
    <citation type="submission" date="2022-01" db="EMBL/GenBank/DDBJ databases">
        <authorList>
            <person name="Xiong W."/>
            <person name="Schranz E."/>
        </authorList>
    </citation>
    <scope>NUCLEOTIDE SEQUENCE [LARGE SCALE GENOMIC DNA]</scope>
</reference>
<accession>A0AAU9PIE1</accession>
<dbReference type="PROSITE" id="PS51635">
    <property type="entry name" value="PNPLA"/>
    <property type="match status" value="1"/>
</dbReference>
<dbReference type="InterPro" id="IPR016035">
    <property type="entry name" value="Acyl_Trfase/lysoPLipase"/>
</dbReference>
<dbReference type="GO" id="GO:0006952">
    <property type="term" value="P:defense response"/>
    <property type="evidence" value="ECO:0007669"/>
    <property type="project" value="UniProtKB-KW"/>
</dbReference>
<dbReference type="GO" id="GO:0047372">
    <property type="term" value="F:monoacylglycerol lipase activity"/>
    <property type="evidence" value="ECO:0007669"/>
    <property type="project" value="TreeGrafter"/>
</dbReference>
<dbReference type="Proteomes" id="UP001157418">
    <property type="component" value="Unassembled WGS sequence"/>
</dbReference>
<gene>
    <name evidence="9" type="ORF">LVIROSA_LOCUS34977</name>
</gene>
<comment type="domain">
    <text evidence="7">The nitrogen atoms of the two glycine residues in the GGXR motif define the oxyanion hole, and stabilize the oxyanion that forms during the nucleophilic attack by the catalytic serine during substrate cleavage.</text>
</comment>
<name>A0AAU9PIE1_9ASTR</name>
<dbReference type="PANTHER" id="PTHR32176">
    <property type="entry name" value="XYLOSE ISOMERASE"/>
    <property type="match status" value="1"/>
</dbReference>
<feature type="short sequence motif" description="DGA/G" evidence="6">
    <location>
        <begin position="280"/>
        <end position="282"/>
    </location>
</feature>
<evidence type="ECO:0000256" key="6">
    <source>
        <dbReference type="PROSITE-ProRule" id="PRU01161"/>
    </source>
</evidence>
<evidence type="ECO:0000259" key="8">
    <source>
        <dbReference type="PROSITE" id="PS51635"/>
    </source>
</evidence>
<dbReference type="Gene3D" id="3.40.1090.10">
    <property type="entry name" value="Cytosolic phospholipase A2 catalytic domain"/>
    <property type="match status" value="1"/>
</dbReference>
<evidence type="ECO:0000256" key="7">
    <source>
        <dbReference type="RuleBase" id="RU361262"/>
    </source>
</evidence>
<dbReference type="GO" id="GO:0016042">
    <property type="term" value="P:lipid catabolic process"/>
    <property type="evidence" value="ECO:0007669"/>
    <property type="project" value="UniProtKB-UniRule"/>
</dbReference>
<organism evidence="9 10">
    <name type="scientific">Lactuca virosa</name>
    <dbReference type="NCBI Taxonomy" id="75947"/>
    <lineage>
        <taxon>Eukaryota</taxon>
        <taxon>Viridiplantae</taxon>
        <taxon>Streptophyta</taxon>
        <taxon>Embryophyta</taxon>
        <taxon>Tracheophyta</taxon>
        <taxon>Spermatophyta</taxon>
        <taxon>Magnoliopsida</taxon>
        <taxon>eudicotyledons</taxon>
        <taxon>Gunneridae</taxon>
        <taxon>Pentapetalae</taxon>
        <taxon>asterids</taxon>
        <taxon>campanulids</taxon>
        <taxon>Asterales</taxon>
        <taxon>Asteraceae</taxon>
        <taxon>Cichorioideae</taxon>
        <taxon>Cichorieae</taxon>
        <taxon>Lactucinae</taxon>
        <taxon>Lactuca</taxon>
    </lineage>
</organism>
<evidence type="ECO:0000256" key="1">
    <source>
        <dbReference type="ARBA" id="ARBA00010240"/>
    </source>
</evidence>
<dbReference type="EC" id="3.1.1.-" evidence="7"/>
<evidence type="ECO:0000256" key="5">
    <source>
        <dbReference type="ARBA" id="ARBA00023098"/>
    </source>
</evidence>
<evidence type="ECO:0000256" key="4">
    <source>
        <dbReference type="ARBA" id="ARBA00022963"/>
    </source>
</evidence>